<evidence type="ECO:0000256" key="9">
    <source>
        <dbReference type="ARBA" id="ARBA00023180"/>
    </source>
</evidence>
<comment type="similarity">
    <text evidence="2 11 12">Belongs to the calycin superfamily. Lipocalin family.</text>
</comment>
<keyword evidence="8" id="KW-1015">Disulfide bond</keyword>
<feature type="domain" description="Lipocalin/cytosolic fatty-acid binding" evidence="13">
    <location>
        <begin position="44"/>
        <end position="181"/>
    </location>
</feature>
<dbReference type="STRING" id="30732.ENSOMEP00000000225"/>
<dbReference type="GO" id="GO:0006869">
    <property type="term" value="P:lipid transport"/>
    <property type="evidence" value="ECO:0007669"/>
    <property type="project" value="InterPro"/>
</dbReference>
<dbReference type="GO" id="GO:0006629">
    <property type="term" value="P:lipid metabolic process"/>
    <property type="evidence" value="ECO:0007669"/>
    <property type="project" value="TreeGrafter"/>
</dbReference>
<dbReference type="OMA" id="RVNNTQI"/>
<name>A0A3B3B3T8_ORYME</name>
<keyword evidence="6 11" id="KW-0732">Signal</keyword>
<dbReference type="Gene3D" id="2.40.128.20">
    <property type="match status" value="1"/>
</dbReference>
<dbReference type="PRINTS" id="PR01219">
    <property type="entry name" value="APOLIPOPROTD"/>
</dbReference>
<evidence type="ECO:0000256" key="12">
    <source>
        <dbReference type="RuleBase" id="RU003695"/>
    </source>
</evidence>
<evidence type="ECO:0000256" key="2">
    <source>
        <dbReference type="ARBA" id="ARBA00006889"/>
    </source>
</evidence>
<evidence type="ECO:0000256" key="5">
    <source>
        <dbReference type="ARBA" id="ARBA00022525"/>
    </source>
</evidence>
<keyword evidence="7" id="KW-0446">Lipid-binding</keyword>
<keyword evidence="10" id="KW-0873">Pyrrolidone carboxylic acid</keyword>
<evidence type="ECO:0000256" key="7">
    <source>
        <dbReference type="ARBA" id="ARBA00023121"/>
    </source>
</evidence>
<protein>
    <recommendedName>
        <fullName evidence="3">Apolipoprotein D</fullName>
    </recommendedName>
</protein>
<dbReference type="SUPFAM" id="SSF50814">
    <property type="entry name" value="Lipocalins"/>
    <property type="match status" value="1"/>
</dbReference>
<keyword evidence="5" id="KW-0964">Secreted</keyword>
<dbReference type="GeneID" id="112151546"/>
<reference evidence="14" key="2">
    <citation type="submission" date="2025-09" db="UniProtKB">
        <authorList>
            <consortium name="Ensembl"/>
        </authorList>
    </citation>
    <scope>IDENTIFICATION</scope>
</reference>
<evidence type="ECO:0000313" key="14">
    <source>
        <dbReference type="Ensembl" id="ENSOMEP00000000225.1"/>
    </source>
</evidence>
<dbReference type="PIRSF" id="PIRSF036893">
    <property type="entry name" value="Lipocalin_ApoD"/>
    <property type="match status" value="1"/>
</dbReference>
<dbReference type="InterPro" id="IPR012674">
    <property type="entry name" value="Calycin"/>
</dbReference>
<keyword evidence="15" id="KW-1185">Reference proteome</keyword>
<proteinExistence type="inferred from homology"/>
<dbReference type="FunFam" id="2.40.128.20:FF:000003">
    <property type="entry name" value="Apolipoprotein D"/>
    <property type="match status" value="1"/>
</dbReference>
<dbReference type="PANTHER" id="PTHR10612:SF15">
    <property type="entry name" value="APOLIPOPROTEIN D"/>
    <property type="match status" value="1"/>
</dbReference>
<evidence type="ECO:0000259" key="13">
    <source>
        <dbReference type="Pfam" id="PF00061"/>
    </source>
</evidence>
<dbReference type="GeneTree" id="ENSGT00510000046981"/>
<dbReference type="Ensembl" id="ENSOMET00000016203.1">
    <property type="protein sequence ID" value="ENSOMEP00000000225.1"/>
    <property type="gene ID" value="ENSOMEG00000001111.1"/>
</dbReference>
<dbReference type="InterPro" id="IPR002969">
    <property type="entry name" value="ApolipopD"/>
</dbReference>
<evidence type="ECO:0000256" key="3">
    <source>
        <dbReference type="ARBA" id="ARBA00019890"/>
    </source>
</evidence>
<evidence type="ECO:0000313" key="15">
    <source>
        <dbReference type="Proteomes" id="UP000261560"/>
    </source>
</evidence>
<evidence type="ECO:0000256" key="8">
    <source>
        <dbReference type="ARBA" id="ARBA00023157"/>
    </source>
</evidence>
<evidence type="ECO:0000256" key="10">
    <source>
        <dbReference type="ARBA" id="ARBA00023283"/>
    </source>
</evidence>
<evidence type="ECO:0000256" key="11">
    <source>
        <dbReference type="PIRNR" id="PIRNR036893"/>
    </source>
</evidence>
<dbReference type="AlphaFoldDB" id="A0A3B3B3T8"/>
<reference evidence="14" key="1">
    <citation type="submission" date="2025-08" db="UniProtKB">
        <authorList>
            <consortium name="Ensembl"/>
        </authorList>
    </citation>
    <scope>IDENTIFICATION</scope>
</reference>
<dbReference type="InterPro" id="IPR022271">
    <property type="entry name" value="Lipocalin_ApoD"/>
</dbReference>
<evidence type="ECO:0000256" key="1">
    <source>
        <dbReference type="ARBA" id="ARBA00004613"/>
    </source>
</evidence>
<dbReference type="Proteomes" id="UP000261560">
    <property type="component" value="Unplaced"/>
</dbReference>
<dbReference type="InterPro" id="IPR022272">
    <property type="entry name" value="Lipocalin_CS"/>
</dbReference>
<dbReference type="GO" id="GO:0007420">
    <property type="term" value="P:brain development"/>
    <property type="evidence" value="ECO:0007669"/>
    <property type="project" value="InterPro"/>
</dbReference>
<dbReference type="RefSeq" id="XP_024136293.1">
    <property type="nucleotide sequence ID" value="XM_024280525.1"/>
</dbReference>
<dbReference type="PaxDb" id="30732-ENSOMEP00000000225"/>
<keyword evidence="4" id="KW-0813">Transport</keyword>
<dbReference type="GO" id="GO:0008289">
    <property type="term" value="F:lipid binding"/>
    <property type="evidence" value="ECO:0007669"/>
    <property type="project" value="UniProtKB-KW"/>
</dbReference>
<feature type="signal peptide" evidence="11">
    <location>
        <begin position="1"/>
        <end position="20"/>
    </location>
</feature>
<dbReference type="GO" id="GO:0000302">
    <property type="term" value="P:response to reactive oxygen species"/>
    <property type="evidence" value="ECO:0007669"/>
    <property type="project" value="TreeGrafter"/>
</dbReference>
<evidence type="ECO:0000256" key="6">
    <source>
        <dbReference type="ARBA" id="ARBA00022729"/>
    </source>
</evidence>
<dbReference type="PANTHER" id="PTHR10612">
    <property type="entry name" value="APOLIPOPROTEIN D"/>
    <property type="match status" value="1"/>
</dbReference>
<evidence type="ECO:0000256" key="4">
    <source>
        <dbReference type="ARBA" id="ARBA00022448"/>
    </source>
</evidence>
<keyword evidence="9" id="KW-0325">Glycoprotein</keyword>
<feature type="chain" id="PRO_5017107010" description="Apolipoprotein D" evidence="11">
    <location>
        <begin position="21"/>
        <end position="199"/>
    </location>
</feature>
<dbReference type="Pfam" id="PF00061">
    <property type="entry name" value="Lipocalin"/>
    <property type="match status" value="1"/>
</dbReference>
<dbReference type="GO" id="GO:0005737">
    <property type="term" value="C:cytoplasm"/>
    <property type="evidence" value="ECO:0007669"/>
    <property type="project" value="TreeGrafter"/>
</dbReference>
<organism evidence="14 15">
    <name type="scientific">Oryzias melastigma</name>
    <name type="common">Marine medaka</name>
    <dbReference type="NCBI Taxonomy" id="30732"/>
    <lineage>
        <taxon>Eukaryota</taxon>
        <taxon>Metazoa</taxon>
        <taxon>Chordata</taxon>
        <taxon>Craniata</taxon>
        <taxon>Vertebrata</taxon>
        <taxon>Euteleostomi</taxon>
        <taxon>Actinopterygii</taxon>
        <taxon>Neopterygii</taxon>
        <taxon>Teleostei</taxon>
        <taxon>Neoteleostei</taxon>
        <taxon>Acanthomorphata</taxon>
        <taxon>Ovalentaria</taxon>
        <taxon>Atherinomorphae</taxon>
        <taxon>Beloniformes</taxon>
        <taxon>Adrianichthyidae</taxon>
        <taxon>Oryziinae</taxon>
        <taxon>Oryzias</taxon>
    </lineage>
</organism>
<dbReference type="RefSeq" id="XP_024136294.1">
    <property type="nucleotide sequence ID" value="XM_024280526.1"/>
</dbReference>
<dbReference type="GO" id="GO:0042246">
    <property type="term" value="P:tissue regeneration"/>
    <property type="evidence" value="ECO:0007669"/>
    <property type="project" value="InterPro"/>
</dbReference>
<dbReference type="CDD" id="cd19437">
    <property type="entry name" value="lipocalin_apoD-like"/>
    <property type="match status" value="1"/>
</dbReference>
<comment type="subcellular location">
    <subcellularLocation>
        <location evidence="1">Secreted</location>
    </subcellularLocation>
</comment>
<dbReference type="PROSITE" id="PS00213">
    <property type="entry name" value="LIPOCALIN"/>
    <property type="match status" value="1"/>
</dbReference>
<dbReference type="GO" id="GO:0005576">
    <property type="term" value="C:extracellular region"/>
    <property type="evidence" value="ECO:0007669"/>
    <property type="project" value="UniProtKB-SubCell"/>
</dbReference>
<dbReference type="InterPro" id="IPR000566">
    <property type="entry name" value="Lipocln_cytosolic_FA-bd_dom"/>
</dbReference>
<sequence>MSSTYLYLYLLLLLPPLSSPQSFHWGSCHSPQVQEDFRLDQYLGRWYLIQKMPAFFAPGKCISANYSLSEEGGLQVLTSQSYWDRKWVVEGEAVILDRNQPAKLSLNFFYIAPLSPTWVLSTDYDSYSVVYSCTDVLGVFHLDYGWILSRSASLPPDVLHRGEELLRHLGVDASKMQEVEQDCEEEGSITFSQSGLSMT</sequence>
<accession>A0A3B3B3T8</accession>